<comment type="caution">
    <text evidence="4">The sequence shown here is derived from an EMBL/GenBank/DDBJ whole genome shotgun (WGS) entry which is preliminary data.</text>
</comment>
<dbReference type="PANTHER" id="PTHR35936">
    <property type="entry name" value="MEMBRANE-BOUND LYTIC MUREIN TRANSGLYCOSYLASE F"/>
    <property type="match status" value="1"/>
</dbReference>
<protein>
    <submittedName>
        <fullName evidence="4">Transporter substrate-binding domain-containing protein</fullName>
    </submittedName>
</protein>
<dbReference type="PANTHER" id="PTHR35936:SF19">
    <property type="entry name" value="AMINO-ACID-BINDING PROTEIN YXEM-RELATED"/>
    <property type="match status" value="1"/>
</dbReference>
<keyword evidence="5" id="KW-1185">Reference proteome</keyword>
<name>A0ABV9K4Q4_9PORP</name>
<evidence type="ECO:0000259" key="3">
    <source>
        <dbReference type="Pfam" id="PF00497"/>
    </source>
</evidence>
<dbReference type="Proteomes" id="UP001596020">
    <property type="component" value="Unassembled WGS sequence"/>
</dbReference>
<dbReference type="InterPro" id="IPR001638">
    <property type="entry name" value="Solute-binding_3/MltF_N"/>
</dbReference>
<keyword evidence="2" id="KW-1133">Transmembrane helix</keyword>
<evidence type="ECO:0000313" key="4">
    <source>
        <dbReference type="EMBL" id="MFC4665060.1"/>
    </source>
</evidence>
<gene>
    <name evidence="4" type="ORF">ACFO3G_00215</name>
</gene>
<dbReference type="Gene3D" id="3.40.190.10">
    <property type="entry name" value="Periplasmic binding protein-like II"/>
    <property type="match status" value="2"/>
</dbReference>
<keyword evidence="1" id="KW-0732">Signal</keyword>
<dbReference type="EMBL" id="JBHSGO010000004">
    <property type="protein sequence ID" value="MFC4665060.1"/>
    <property type="molecule type" value="Genomic_DNA"/>
</dbReference>
<reference evidence="5" key="1">
    <citation type="journal article" date="2019" name="Int. J. Syst. Evol. Microbiol.">
        <title>The Global Catalogue of Microorganisms (GCM) 10K type strain sequencing project: providing services to taxonomists for standard genome sequencing and annotation.</title>
        <authorList>
            <consortium name="The Broad Institute Genomics Platform"/>
            <consortium name="The Broad Institute Genome Sequencing Center for Infectious Disease"/>
            <person name="Wu L."/>
            <person name="Ma J."/>
        </authorList>
    </citation>
    <scope>NUCLEOTIDE SEQUENCE [LARGE SCALE GENOMIC DNA]</scope>
    <source>
        <strain evidence="5">CGMCC 4.7357</strain>
    </source>
</reference>
<dbReference type="RefSeq" id="WP_380076845.1">
    <property type="nucleotide sequence ID" value="NZ_JBHSGO010000004.1"/>
</dbReference>
<evidence type="ECO:0000313" key="5">
    <source>
        <dbReference type="Proteomes" id="UP001596020"/>
    </source>
</evidence>
<evidence type="ECO:0000256" key="2">
    <source>
        <dbReference type="SAM" id="Phobius"/>
    </source>
</evidence>
<feature type="domain" description="Solute-binding protein family 3/N-terminal" evidence="3">
    <location>
        <begin position="64"/>
        <end position="256"/>
    </location>
</feature>
<keyword evidence="2" id="KW-0812">Transmembrane</keyword>
<organism evidence="4 5">
    <name type="scientific">Falsiporphyromonas endometrii</name>
    <dbReference type="NCBI Taxonomy" id="1387297"/>
    <lineage>
        <taxon>Bacteria</taxon>
        <taxon>Pseudomonadati</taxon>
        <taxon>Bacteroidota</taxon>
        <taxon>Bacteroidia</taxon>
        <taxon>Bacteroidales</taxon>
        <taxon>Porphyromonadaceae</taxon>
        <taxon>Falsiporphyromonas</taxon>
    </lineage>
</organism>
<keyword evidence="2" id="KW-0472">Membrane</keyword>
<dbReference type="Pfam" id="PF00497">
    <property type="entry name" value="SBP_bac_3"/>
    <property type="match status" value="1"/>
</dbReference>
<proteinExistence type="predicted"/>
<feature type="transmembrane region" description="Helical" evidence="2">
    <location>
        <begin position="12"/>
        <end position="29"/>
    </location>
</feature>
<sequence length="263" mass="29653">MNKREIPRKRIIIYIVLLIMTILMMILLGRHKNTTHNPYELPSKNAQRDWKEIKKSGKLTLLTSYNGLDYKIEGDSVKGFVYKVSKELSKLAGVNVDIKIENNWPKSELALSRGEVDVIAIPTLITTDLDKAHFKALNPIEMSQFYLVKKKGQADDIDSIVIPQGIPAKLIVQNIADEWGKEIKIVEDSIYGPEQLSILVNDGKISNTIVASGQKERLIKLLPNIDCSTPLSVTLRKSWLVRNNSTALADSLNRWLPIAIKKI</sequence>
<evidence type="ECO:0000256" key="1">
    <source>
        <dbReference type="ARBA" id="ARBA00022729"/>
    </source>
</evidence>
<dbReference type="SUPFAM" id="SSF53850">
    <property type="entry name" value="Periplasmic binding protein-like II"/>
    <property type="match status" value="1"/>
</dbReference>
<accession>A0ABV9K4Q4</accession>